<accession>A0A329R5J9</accession>
<dbReference type="EMBL" id="RCMK01000920">
    <property type="protein sequence ID" value="KAG2907764.1"/>
    <property type="molecule type" value="Genomic_DNA"/>
</dbReference>
<comment type="caution">
    <text evidence="4">The sequence shown here is derived from an EMBL/GenBank/DDBJ whole genome shotgun (WGS) entry which is preliminary data.</text>
</comment>
<protein>
    <recommendedName>
        <fullName evidence="2">Helitron helicase-like domain-containing protein</fullName>
    </recommendedName>
</protein>
<proteinExistence type="predicted"/>
<organism evidence="4 5">
    <name type="scientific">Phytophthora cactorum</name>
    <dbReference type="NCBI Taxonomy" id="29920"/>
    <lineage>
        <taxon>Eukaryota</taxon>
        <taxon>Sar</taxon>
        <taxon>Stramenopiles</taxon>
        <taxon>Oomycota</taxon>
        <taxon>Peronosporomycetes</taxon>
        <taxon>Peronosporales</taxon>
        <taxon>Peronosporaceae</taxon>
        <taxon>Phytophthora</taxon>
    </lineage>
</organism>
<evidence type="ECO:0000313" key="5">
    <source>
        <dbReference type="Proteomes" id="UP000251314"/>
    </source>
</evidence>
<name>A0A329R5J9_9STRA</name>
<evidence type="ECO:0000313" key="3">
    <source>
        <dbReference type="EMBL" id="KAG2907764.1"/>
    </source>
</evidence>
<dbReference type="Pfam" id="PF14214">
    <property type="entry name" value="Helitron_like_N"/>
    <property type="match status" value="1"/>
</dbReference>
<dbReference type="EMBL" id="MJFZ01003621">
    <property type="protein sequence ID" value="RAW20025.1"/>
    <property type="molecule type" value="Genomic_DNA"/>
</dbReference>
<evidence type="ECO:0000256" key="1">
    <source>
        <dbReference type="SAM" id="MobiDB-lite"/>
    </source>
</evidence>
<gene>
    <name evidence="4" type="ORF">PC110_g23533</name>
    <name evidence="3" type="ORF">PC117_g20130</name>
</gene>
<dbReference type="OrthoDB" id="120387at2759"/>
<evidence type="ECO:0000313" key="4">
    <source>
        <dbReference type="EMBL" id="RAW20025.1"/>
    </source>
</evidence>
<keyword evidence="5" id="KW-1185">Reference proteome</keyword>
<evidence type="ECO:0000259" key="2">
    <source>
        <dbReference type="Pfam" id="PF14214"/>
    </source>
</evidence>
<feature type="region of interest" description="Disordered" evidence="1">
    <location>
        <begin position="63"/>
        <end position="95"/>
    </location>
</feature>
<sequence>MHDQSVLHQGGCLFQQYCVDQRAKCEQEQLRWVVANQSEIRADLHSGLNDSLMSGSTTVLGDGEALHSEHNRSTRTLQYPGQPRQRDNHFLNQIG</sequence>
<dbReference type="AlphaFoldDB" id="A0A329R5J9"/>
<feature type="domain" description="Helitron helicase-like" evidence="2">
    <location>
        <begin position="5"/>
        <end position="90"/>
    </location>
</feature>
<dbReference type="InterPro" id="IPR025476">
    <property type="entry name" value="Helitron_helicase-like"/>
</dbReference>
<reference evidence="3" key="2">
    <citation type="submission" date="2018-10" db="EMBL/GenBank/DDBJ databases">
        <title>Effector identification in a new, highly contiguous assembly of the strawberry crown rot pathogen Phytophthora cactorum.</title>
        <authorList>
            <person name="Armitage A.D."/>
            <person name="Nellist C.F."/>
            <person name="Bates H."/>
            <person name="Vickerstaff R.J."/>
            <person name="Harrison R.J."/>
        </authorList>
    </citation>
    <scope>NUCLEOTIDE SEQUENCE</scope>
    <source>
        <strain evidence="3">4040</strain>
    </source>
</reference>
<dbReference type="Proteomes" id="UP000736787">
    <property type="component" value="Unassembled WGS sequence"/>
</dbReference>
<dbReference type="Proteomes" id="UP000251314">
    <property type="component" value="Unassembled WGS sequence"/>
</dbReference>
<dbReference type="VEuPathDB" id="FungiDB:PC110_g23533"/>
<reference evidence="4 5" key="1">
    <citation type="submission" date="2018-01" db="EMBL/GenBank/DDBJ databases">
        <title>Draft genome of the strawberry crown rot pathogen Phytophthora cactorum.</title>
        <authorList>
            <person name="Armitage A.D."/>
            <person name="Lysoe E."/>
            <person name="Nellist C.F."/>
            <person name="Harrison R.J."/>
            <person name="Brurberg M.B."/>
        </authorList>
    </citation>
    <scope>NUCLEOTIDE SEQUENCE [LARGE SCALE GENOMIC DNA]</scope>
    <source>
        <strain evidence="4 5">10300</strain>
    </source>
</reference>